<gene>
    <name evidence="2" type="ORF">Tharo_2519</name>
</gene>
<dbReference type="RefSeq" id="WP_107221544.1">
    <property type="nucleotide sequence ID" value="NZ_CP028339.1"/>
</dbReference>
<feature type="compositionally biased region" description="Low complexity" evidence="1">
    <location>
        <begin position="66"/>
        <end position="81"/>
    </location>
</feature>
<feature type="region of interest" description="Disordered" evidence="1">
    <location>
        <begin position="1"/>
        <end position="40"/>
    </location>
</feature>
<evidence type="ECO:0000256" key="1">
    <source>
        <dbReference type="SAM" id="MobiDB-lite"/>
    </source>
</evidence>
<name>A0A2R4BQ02_THAAR</name>
<dbReference type="Proteomes" id="UP000241885">
    <property type="component" value="Chromosome"/>
</dbReference>
<reference evidence="2 3" key="1">
    <citation type="submission" date="2018-03" db="EMBL/GenBank/DDBJ databases">
        <title>Complete genome sequence of Thauera aromatica, a model organism for studying aromatic compound degradation under denitrifying conditions.</title>
        <authorList>
            <person name="Lo H.-Y."/>
            <person name="Goris T."/>
            <person name="Boll M."/>
            <person name="Mueller J.A."/>
        </authorList>
    </citation>
    <scope>NUCLEOTIDE SEQUENCE [LARGE SCALE GENOMIC DNA]</scope>
    <source>
        <strain evidence="2 3">K172</strain>
    </source>
</reference>
<accession>A0A2R4BQ02</accession>
<dbReference type="EMBL" id="CP028339">
    <property type="protein sequence ID" value="AVR89415.1"/>
    <property type="molecule type" value="Genomic_DNA"/>
</dbReference>
<protein>
    <submittedName>
        <fullName evidence="2">Uncharacterized protein</fullName>
    </submittedName>
</protein>
<feature type="region of interest" description="Disordered" evidence="1">
    <location>
        <begin position="58"/>
        <end position="81"/>
    </location>
</feature>
<dbReference type="KEGG" id="tak:Tharo_2519"/>
<keyword evidence="3" id="KW-1185">Reference proteome</keyword>
<proteinExistence type="predicted"/>
<evidence type="ECO:0000313" key="3">
    <source>
        <dbReference type="Proteomes" id="UP000241885"/>
    </source>
</evidence>
<sequence length="159" mass="16415">MTNAPPSRTGDADEGDDPLRPGALREHDAAPPSPSLALAGDDLPLLTDALEAAELDRLGIPRRDATPAPAAATANAPPVLAAPAEFPPAELADELARSIEAWLERELPQIVVAELDALAAPLAARIRAETHARMRATLLPALSAPLSAPLARRAGDDTG</sequence>
<evidence type="ECO:0000313" key="2">
    <source>
        <dbReference type="EMBL" id="AVR89415.1"/>
    </source>
</evidence>
<dbReference type="AlphaFoldDB" id="A0A2R4BQ02"/>
<feature type="compositionally biased region" description="Basic and acidic residues" evidence="1">
    <location>
        <begin position="17"/>
        <end position="29"/>
    </location>
</feature>
<organism evidence="2 3">
    <name type="scientific">Thauera aromatica K172</name>
    <dbReference type="NCBI Taxonomy" id="44139"/>
    <lineage>
        <taxon>Bacteria</taxon>
        <taxon>Pseudomonadati</taxon>
        <taxon>Pseudomonadota</taxon>
        <taxon>Betaproteobacteria</taxon>
        <taxon>Rhodocyclales</taxon>
        <taxon>Zoogloeaceae</taxon>
        <taxon>Thauera</taxon>
    </lineage>
</organism>